<reference evidence="1" key="2">
    <citation type="journal article" date="2015" name="Data Brief">
        <title>Shoot transcriptome of the giant reed, Arundo donax.</title>
        <authorList>
            <person name="Barrero R.A."/>
            <person name="Guerrero F.D."/>
            <person name="Moolhuijzen P."/>
            <person name="Goolsby J.A."/>
            <person name="Tidwell J."/>
            <person name="Bellgard S.E."/>
            <person name="Bellgard M.I."/>
        </authorList>
    </citation>
    <scope>NUCLEOTIDE SEQUENCE</scope>
    <source>
        <tissue evidence="1">Shoot tissue taken approximately 20 cm above the soil surface</tissue>
    </source>
</reference>
<protein>
    <submittedName>
        <fullName evidence="1">Uncharacterized protein</fullName>
    </submittedName>
</protein>
<organism evidence="1">
    <name type="scientific">Arundo donax</name>
    <name type="common">Giant reed</name>
    <name type="synonym">Donax arundinaceus</name>
    <dbReference type="NCBI Taxonomy" id="35708"/>
    <lineage>
        <taxon>Eukaryota</taxon>
        <taxon>Viridiplantae</taxon>
        <taxon>Streptophyta</taxon>
        <taxon>Embryophyta</taxon>
        <taxon>Tracheophyta</taxon>
        <taxon>Spermatophyta</taxon>
        <taxon>Magnoliopsida</taxon>
        <taxon>Liliopsida</taxon>
        <taxon>Poales</taxon>
        <taxon>Poaceae</taxon>
        <taxon>PACMAD clade</taxon>
        <taxon>Arundinoideae</taxon>
        <taxon>Arundineae</taxon>
        <taxon>Arundo</taxon>
    </lineage>
</organism>
<proteinExistence type="predicted"/>
<dbReference type="EMBL" id="GBRH01240127">
    <property type="protein sequence ID" value="JAD57768.1"/>
    <property type="molecule type" value="Transcribed_RNA"/>
</dbReference>
<reference evidence="1" key="1">
    <citation type="submission" date="2014-09" db="EMBL/GenBank/DDBJ databases">
        <authorList>
            <person name="Magalhaes I.L.F."/>
            <person name="Oliveira U."/>
            <person name="Santos F.R."/>
            <person name="Vidigal T.H.D.A."/>
            <person name="Brescovit A.D."/>
            <person name="Santos A.J."/>
        </authorList>
    </citation>
    <scope>NUCLEOTIDE SEQUENCE</scope>
    <source>
        <tissue evidence="1">Shoot tissue taken approximately 20 cm above the soil surface</tissue>
    </source>
</reference>
<sequence>MRGGGSAWLWAQLEGGWRCAASCRAP</sequence>
<dbReference type="AlphaFoldDB" id="A0A0A9B6J5"/>
<accession>A0A0A9B6J5</accession>
<evidence type="ECO:0000313" key="1">
    <source>
        <dbReference type="EMBL" id="JAD57768.1"/>
    </source>
</evidence>
<name>A0A0A9B6J5_ARUDO</name>